<dbReference type="Gene3D" id="3.40.50.620">
    <property type="entry name" value="HUPs"/>
    <property type="match status" value="2"/>
</dbReference>
<sequence length="1019" mass="112783">MHAAPGPTGTGVARCFHASARAWAKQAPRPYQATLRLPQTAFQLRASAKDRERLFRPATTERLYLWQREHLAREGVRDFVLHDGPPYANGRIHMGHALNKILKDVIVRFQVLQGRRVHFMPGWDCHGLPIEIKAVAEAADAGRTHMSPTEIRRAARAVALRELLGQRAEFQELGLLASWADEHTYRTLSFAYEREQLRVFARAVERGLIYEQFRPVYWSPSTQTALAEAEIEYDEQHSSRSAYVRLRLVPSEALAAHLRDLPAVDAIVWTTTPWSLLGNMAVAVQASASYSVVRTINGEHFLVASDLMADVERIVRTRNGTPLAPIGSLTELARVPGSALVGSHYTSPLMAPGEQREILHGDFVTTASGTGLVHIAPAHGQEDYALWRNTGRLATHGIVSPVDGEGRLLVDPTWGATNAVRADLAHLHGQLALSEGTATMLALLERHGVLLAEHKIEHSYPIDWRTKQPILTRATAQWFADLRQTLSDTQAALQAVQFVPPSGAQRLHSLVARRSEWCISRQRAWGVPIPVVYDAATHEPLITARNVEHILDVISKHGSADVWWECDAETFVAPEYRAPGRTWYKKNDTLDVWFDSGSSWVVLQAALGESWCAPHACADVYLEGSDQHRGWFQSSLLTRAAACGSGVVAPYAALVTHGFVVDEAGRKMSKSLGNVIAPGAFLHGDPADVKAFPALGADVLRWWAAKADYTRDMPVSALIMKHVSDEVRKLRTTVRFLLANLSDTPPHAVRPLAVKDASLMERYTMHELHRVERTCRAAYAAFDFALVTRSLLECATKTLSSLYLAVSKDALYAGSEADRQPVLYVLDQALQTLTRVLAPILPHLAEEIAWYRHGATQDPTPDEQSIMPSVFQSGWHTVDEAWHDPAMEHDMQQVLRVRSDVFALMTQCIKQQHIRTAAETDVDLWVDPAHALYARLTDSTLFPRGALAALLGVAHVHVHATGTAVPLPAGAWTQERAVAGLPVLVRMRACTTHKCPRCWQFHSTQADTLCSRCASLVTP</sequence>
<gene>
    <name evidence="12" type="primary">ISM1</name>
    <name evidence="12" type="ORF">MEQU1_000702</name>
</gene>
<dbReference type="InterPro" id="IPR009008">
    <property type="entry name" value="Val/Leu/Ile-tRNA-synth_edit"/>
</dbReference>
<dbReference type="AlphaFoldDB" id="A0AAF0ECI9"/>
<dbReference type="PROSITE" id="PS00178">
    <property type="entry name" value="AA_TRNA_LIGASE_I"/>
    <property type="match status" value="1"/>
</dbReference>
<organism evidence="12 13">
    <name type="scientific">Malassezia equina</name>
    <dbReference type="NCBI Taxonomy" id="1381935"/>
    <lineage>
        <taxon>Eukaryota</taxon>
        <taxon>Fungi</taxon>
        <taxon>Dikarya</taxon>
        <taxon>Basidiomycota</taxon>
        <taxon>Ustilaginomycotina</taxon>
        <taxon>Malasseziomycetes</taxon>
        <taxon>Malasseziales</taxon>
        <taxon>Malasseziaceae</taxon>
        <taxon>Malassezia</taxon>
    </lineage>
</organism>
<dbReference type="InterPro" id="IPR002300">
    <property type="entry name" value="aa-tRNA-synth_Ia"/>
</dbReference>
<feature type="domain" description="Aminoacyl-tRNA synthetase class Ia" evidence="10">
    <location>
        <begin position="68"/>
        <end position="715"/>
    </location>
</feature>
<dbReference type="EMBL" id="CP119900">
    <property type="protein sequence ID" value="WFD22040.1"/>
    <property type="molecule type" value="Genomic_DNA"/>
</dbReference>
<dbReference type="GO" id="GO:0002161">
    <property type="term" value="F:aminoacyl-tRNA deacylase activity"/>
    <property type="evidence" value="ECO:0007669"/>
    <property type="project" value="InterPro"/>
</dbReference>
<evidence type="ECO:0000259" key="11">
    <source>
        <dbReference type="Pfam" id="PF08264"/>
    </source>
</evidence>
<evidence type="ECO:0000313" key="13">
    <source>
        <dbReference type="Proteomes" id="UP001214415"/>
    </source>
</evidence>
<keyword evidence="5 9" id="KW-0067">ATP-binding</keyword>
<dbReference type="Gene3D" id="1.10.10.830">
    <property type="entry name" value="Ile-tRNA synthetase CP2 domain-like"/>
    <property type="match status" value="1"/>
</dbReference>
<dbReference type="Proteomes" id="UP001214415">
    <property type="component" value="Chromosome 1"/>
</dbReference>
<evidence type="ECO:0000256" key="3">
    <source>
        <dbReference type="ARBA" id="ARBA00022598"/>
    </source>
</evidence>
<proteinExistence type="inferred from homology"/>
<evidence type="ECO:0000256" key="7">
    <source>
        <dbReference type="ARBA" id="ARBA00023146"/>
    </source>
</evidence>
<protein>
    <recommendedName>
        <fullName evidence="2">isoleucine--tRNA ligase</fullName>
        <ecNumber evidence="2">6.1.1.5</ecNumber>
    </recommendedName>
    <alternativeName>
        <fullName evidence="8">Isoleucyl-tRNA synthetase</fullName>
    </alternativeName>
</protein>
<dbReference type="GO" id="GO:0006428">
    <property type="term" value="P:isoleucyl-tRNA aminoacylation"/>
    <property type="evidence" value="ECO:0007669"/>
    <property type="project" value="InterPro"/>
</dbReference>
<dbReference type="InterPro" id="IPR014729">
    <property type="entry name" value="Rossmann-like_a/b/a_fold"/>
</dbReference>
<dbReference type="GO" id="GO:0032543">
    <property type="term" value="P:mitochondrial translation"/>
    <property type="evidence" value="ECO:0007669"/>
    <property type="project" value="TreeGrafter"/>
</dbReference>
<dbReference type="GO" id="GO:0005739">
    <property type="term" value="C:mitochondrion"/>
    <property type="evidence" value="ECO:0007669"/>
    <property type="project" value="TreeGrafter"/>
</dbReference>
<keyword evidence="7 9" id="KW-0030">Aminoacyl-tRNA synthetase</keyword>
<name>A0AAF0ECI9_9BASI</name>
<keyword evidence="6 9" id="KW-0648">Protein biosynthesis</keyword>
<evidence type="ECO:0000313" key="12">
    <source>
        <dbReference type="EMBL" id="WFD22040.1"/>
    </source>
</evidence>
<evidence type="ECO:0000256" key="8">
    <source>
        <dbReference type="ARBA" id="ARBA00032665"/>
    </source>
</evidence>
<keyword evidence="4 9" id="KW-0547">Nucleotide-binding</keyword>
<comment type="similarity">
    <text evidence="1 9">Belongs to the class-I aminoacyl-tRNA synthetase family.</text>
</comment>
<dbReference type="PANTHER" id="PTHR42765:SF1">
    <property type="entry name" value="ISOLEUCINE--TRNA LIGASE, MITOCHONDRIAL"/>
    <property type="match status" value="1"/>
</dbReference>
<dbReference type="PRINTS" id="PR00984">
    <property type="entry name" value="TRNASYNTHILE"/>
</dbReference>
<dbReference type="Gene3D" id="3.90.740.10">
    <property type="entry name" value="Valyl/Leucyl/Isoleucyl-tRNA synthetase, editing domain"/>
    <property type="match status" value="1"/>
</dbReference>
<dbReference type="PANTHER" id="PTHR42765">
    <property type="entry name" value="SOLEUCYL-TRNA SYNTHETASE"/>
    <property type="match status" value="1"/>
</dbReference>
<dbReference type="Pfam" id="PF00133">
    <property type="entry name" value="tRNA-synt_1"/>
    <property type="match status" value="1"/>
</dbReference>
<dbReference type="SUPFAM" id="SSF52374">
    <property type="entry name" value="Nucleotidylyl transferase"/>
    <property type="match status" value="1"/>
</dbReference>
<evidence type="ECO:0000256" key="4">
    <source>
        <dbReference type="ARBA" id="ARBA00022741"/>
    </source>
</evidence>
<dbReference type="Pfam" id="PF08264">
    <property type="entry name" value="Anticodon_1"/>
    <property type="match status" value="1"/>
</dbReference>
<dbReference type="NCBIfam" id="TIGR00392">
    <property type="entry name" value="ileS"/>
    <property type="match status" value="1"/>
</dbReference>
<dbReference type="InterPro" id="IPR001412">
    <property type="entry name" value="aa-tRNA-synth_I_CS"/>
</dbReference>
<keyword evidence="3 9" id="KW-0436">Ligase</keyword>
<dbReference type="GO" id="GO:0005524">
    <property type="term" value="F:ATP binding"/>
    <property type="evidence" value="ECO:0007669"/>
    <property type="project" value="UniProtKB-KW"/>
</dbReference>
<dbReference type="GO" id="GO:0000049">
    <property type="term" value="F:tRNA binding"/>
    <property type="evidence" value="ECO:0007669"/>
    <property type="project" value="InterPro"/>
</dbReference>
<dbReference type="CDD" id="cd07960">
    <property type="entry name" value="Anticodon_Ia_Ile_BEm"/>
    <property type="match status" value="1"/>
</dbReference>
<dbReference type="SUPFAM" id="SSF50677">
    <property type="entry name" value="ValRS/IleRS/LeuRS editing domain"/>
    <property type="match status" value="1"/>
</dbReference>
<keyword evidence="13" id="KW-1185">Reference proteome</keyword>
<dbReference type="InterPro" id="IPR033708">
    <property type="entry name" value="Anticodon_Ile_BEm"/>
</dbReference>
<reference evidence="12" key="1">
    <citation type="submission" date="2023-03" db="EMBL/GenBank/DDBJ databases">
        <title>Mating type loci evolution in Malassezia.</title>
        <authorList>
            <person name="Coelho M.A."/>
        </authorList>
    </citation>
    <scope>NUCLEOTIDE SEQUENCE</scope>
    <source>
        <strain evidence="12">CBS 12830</strain>
    </source>
</reference>
<evidence type="ECO:0000256" key="5">
    <source>
        <dbReference type="ARBA" id="ARBA00022840"/>
    </source>
</evidence>
<dbReference type="SUPFAM" id="SSF47323">
    <property type="entry name" value="Anticodon-binding domain of a subclass of class I aminoacyl-tRNA synthetases"/>
    <property type="match status" value="1"/>
</dbReference>
<evidence type="ECO:0000259" key="10">
    <source>
        <dbReference type="Pfam" id="PF00133"/>
    </source>
</evidence>
<accession>A0AAF0ECI9</accession>
<dbReference type="GO" id="GO:0004822">
    <property type="term" value="F:isoleucine-tRNA ligase activity"/>
    <property type="evidence" value="ECO:0007669"/>
    <property type="project" value="UniProtKB-EC"/>
</dbReference>
<dbReference type="EC" id="6.1.1.5" evidence="2"/>
<dbReference type="Gene3D" id="1.10.730.20">
    <property type="match status" value="1"/>
</dbReference>
<evidence type="ECO:0000256" key="1">
    <source>
        <dbReference type="ARBA" id="ARBA00005594"/>
    </source>
</evidence>
<evidence type="ECO:0000256" key="9">
    <source>
        <dbReference type="RuleBase" id="RU363035"/>
    </source>
</evidence>
<evidence type="ECO:0000256" key="6">
    <source>
        <dbReference type="ARBA" id="ARBA00022917"/>
    </source>
</evidence>
<dbReference type="InterPro" id="IPR050081">
    <property type="entry name" value="Ile-tRNA_ligase"/>
</dbReference>
<dbReference type="InterPro" id="IPR009080">
    <property type="entry name" value="tRNAsynth_Ia_anticodon-bd"/>
</dbReference>
<evidence type="ECO:0000256" key="2">
    <source>
        <dbReference type="ARBA" id="ARBA00013165"/>
    </source>
</evidence>
<dbReference type="InterPro" id="IPR002301">
    <property type="entry name" value="Ile-tRNA-ligase"/>
</dbReference>
<feature type="domain" description="Methionyl/Valyl/Leucyl/Isoleucyl-tRNA synthetase anticodon-binding" evidence="11">
    <location>
        <begin position="762"/>
        <end position="921"/>
    </location>
</feature>
<dbReference type="InterPro" id="IPR013155">
    <property type="entry name" value="M/V/L/I-tRNA-synth_anticd-bd"/>
</dbReference>